<proteinExistence type="predicted"/>
<evidence type="ECO:0000313" key="2">
    <source>
        <dbReference type="EMBL" id="ADV61050.1"/>
    </source>
</evidence>
<dbReference type="PANTHER" id="PTHR37833">
    <property type="entry name" value="LIPOPROTEIN-RELATED"/>
    <property type="match status" value="1"/>
</dbReference>
<reference evidence="2 3" key="2">
    <citation type="journal article" date="2011" name="Stand. Genomic Sci.">
        <title>Complete genome sequence of Isosphaera pallida type strain (IS1B).</title>
        <authorList>
            <consortium name="US DOE Joint Genome Institute (JGI-PGF)"/>
            <person name="Goker M."/>
            <person name="Cleland D."/>
            <person name="Saunders E."/>
            <person name="Lapidus A."/>
            <person name="Nolan M."/>
            <person name="Lucas S."/>
            <person name="Hammon N."/>
            <person name="Deshpande S."/>
            <person name="Cheng J.F."/>
            <person name="Tapia R."/>
            <person name="Han C."/>
            <person name="Goodwin L."/>
            <person name="Pitluck S."/>
            <person name="Liolios K."/>
            <person name="Pagani I."/>
            <person name="Ivanova N."/>
            <person name="Mavromatis K."/>
            <person name="Pati A."/>
            <person name="Chen A."/>
            <person name="Palaniappan K."/>
            <person name="Land M."/>
            <person name="Hauser L."/>
            <person name="Chang Y.J."/>
            <person name="Jeffries C.D."/>
            <person name="Detter J.C."/>
            <person name="Beck B."/>
            <person name="Woyke T."/>
            <person name="Bristow J."/>
            <person name="Eisen J.A."/>
            <person name="Markowitz V."/>
            <person name="Hugenholtz P."/>
            <person name="Kyrpides N.C."/>
            <person name="Klenk H.P."/>
        </authorList>
    </citation>
    <scope>NUCLEOTIDE SEQUENCE [LARGE SCALE GENOMIC DNA]</scope>
    <source>
        <strain evidence="3">ATCC 43644 / DSM 9630 / IS1B</strain>
    </source>
</reference>
<dbReference type="Gene3D" id="2.60.40.10">
    <property type="entry name" value="Immunoglobulins"/>
    <property type="match status" value="1"/>
</dbReference>
<dbReference type="KEGG" id="ipa:Isop_0455"/>
<dbReference type="RefSeq" id="WP_013563339.1">
    <property type="nucleotide sequence ID" value="NC_014962.1"/>
</dbReference>
<dbReference type="AlphaFoldDB" id="E8QYS4"/>
<protein>
    <recommendedName>
        <fullName evidence="4">DUF1573 domain-containing protein</fullName>
    </recommendedName>
</protein>
<evidence type="ECO:0000256" key="1">
    <source>
        <dbReference type="SAM" id="Phobius"/>
    </source>
</evidence>
<dbReference type="InterPro" id="IPR013783">
    <property type="entry name" value="Ig-like_fold"/>
</dbReference>
<keyword evidence="1" id="KW-1133">Transmembrane helix</keyword>
<sequence>MSINMIESKVAPSQFRVKLGPALIVASVGLIGLATWVFAWFGSIGVASAYLAGARLIPDTHSKSFGTIDRGTDGIVVFHLTNWKTQPITIVGAQSVCTCVATGDLPMTIPPGETRPLNVKLKTTLEDEGPVSQEILLFTDDRKHRTVGLRVSGVVRSAGRSIEELVQENLEKTIPNESRK</sequence>
<organism evidence="2 3">
    <name type="scientific">Isosphaera pallida (strain ATCC 43644 / DSM 9630 / IS1B)</name>
    <dbReference type="NCBI Taxonomy" id="575540"/>
    <lineage>
        <taxon>Bacteria</taxon>
        <taxon>Pseudomonadati</taxon>
        <taxon>Planctomycetota</taxon>
        <taxon>Planctomycetia</taxon>
        <taxon>Isosphaerales</taxon>
        <taxon>Isosphaeraceae</taxon>
        <taxon>Isosphaera</taxon>
    </lineage>
</organism>
<evidence type="ECO:0008006" key="4">
    <source>
        <dbReference type="Google" id="ProtNLM"/>
    </source>
</evidence>
<dbReference type="InParanoid" id="E8QYS4"/>
<keyword evidence="1" id="KW-0812">Transmembrane</keyword>
<keyword evidence="1" id="KW-0472">Membrane</keyword>
<feature type="transmembrane region" description="Helical" evidence="1">
    <location>
        <begin position="21"/>
        <end position="41"/>
    </location>
</feature>
<gene>
    <name evidence="2" type="ordered locus">Isop_0455</name>
</gene>
<dbReference type="STRING" id="575540.Isop_0455"/>
<dbReference type="Pfam" id="PF07610">
    <property type="entry name" value="DUF1573"/>
    <property type="match status" value="1"/>
</dbReference>
<dbReference type="EMBL" id="CP002353">
    <property type="protein sequence ID" value="ADV61050.1"/>
    <property type="molecule type" value="Genomic_DNA"/>
</dbReference>
<reference key="1">
    <citation type="submission" date="2010-11" db="EMBL/GenBank/DDBJ databases">
        <title>The complete sequence of chromosome of Isophaera pallida ATCC 43644.</title>
        <authorList>
            <consortium name="US DOE Joint Genome Institute (JGI-PGF)"/>
            <person name="Lucas S."/>
            <person name="Copeland A."/>
            <person name="Lapidus A."/>
            <person name="Bruce D."/>
            <person name="Goodwin L."/>
            <person name="Pitluck S."/>
            <person name="Kyrpides N."/>
            <person name="Mavromatis K."/>
            <person name="Pagani I."/>
            <person name="Ivanova N."/>
            <person name="Saunders E."/>
            <person name="Brettin T."/>
            <person name="Detter J.C."/>
            <person name="Han C."/>
            <person name="Tapia R."/>
            <person name="Land M."/>
            <person name="Hauser L."/>
            <person name="Markowitz V."/>
            <person name="Cheng J.-F."/>
            <person name="Hugenholtz P."/>
            <person name="Woyke T."/>
            <person name="Wu D."/>
            <person name="Eisen J.A."/>
        </authorList>
    </citation>
    <scope>NUCLEOTIDE SEQUENCE</scope>
    <source>
        <strain>ATCC 43644</strain>
    </source>
</reference>
<dbReference type="HOGENOM" id="CLU_1494333_0_0_0"/>
<dbReference type="PANTHER" id="PTHR37833:SF1">
    <property type="entry name" value="SIGNAL PEPTIDE PROTEIN"/>
    <property type="match status" value="1"/>
</dbReference>
<name>E8QYS4_ISOPI</name>
<keyword evidence="3" id="KW-1185">Reference proteome</keyword>
<dbReference type="Proteomes" id="UP000008631">
    <property type="component" value="Chromosome"/>
</dbReference>
<dbReference type="OrthoDB" id="274115at2"/>
<accession>E8QYS4</accession>
<evidence type="ECO:0000313" key="3">
    <source>
        <dbReference type="Proteomes" id="UP000008631"/>
    </source>
</evidence>
<dbReference type="InterPro" id="IPR011467">
    <property type="entry name" value="DUF1573"/>
</dbReference>